<name>A0ACC2V8P1_9TREE</name>
<reference evidence="1" key="1">
    <citation type="submission" date="2023-04" db="EMBL/GenBank/DDBJ databases">
        <title>Draft Genome sequencing of Naganishia species isolated from polar environments using Oxford Nanopore Technology.</title>
        <authorList>
            <person name="Leo P."/>
            <person name="Venkateswaran K."/>
        </authorList>
    </citation>
    <scope>NUCLEOTIDE SEQUENCE</scope>
    <source>
        <strain evidence="1">MNA-CCFEE 5261</strain>
    </source>
</reference>
<organism evidence="1 2">
    <name type="scientific">Naganishia cerealis</name>
    <dbReference type="NCBI Taxonomy" id="610337"/>
    <lineage>
        <taxon>Eukaryota</taxon>
        <taxon>Fungi</taxon>
        <taxon>Dikarya</taxon>
        <taxon>Basidiomycota</taxon>
        <taxon>Agaricomycotina</taxon>
        <taxon>Tremellomycetes</taxon>
        <taxon>Filobasidiales</taxon>
        <taxon>Filobasidiaceae</taxon>
        <taxon>Naganishia</taxon>
    </lineage>
</organism>
<evidence type="ECO:0000313" key="2">
    <source>
        <dbReference type="Proteomes" id="UP001241377"/>
    </source>
</evidence>
<dbReference type="Proteomes" id="UP001241377">
    <property type="component" value="Unassembled WGS sequence"/>
</dbReference>
<evidence type="ECO:0000313" key="1">
    <source>
        <dbReference type="EMBL" id="KAJ9095524.1"/>
    </source>
</evidence>
<proteinExistence type="predicted"/>
<keyword evidence="2" id="KW-1185">Reference proteome</keyword>
<protein>
    <submittedName>
        <fullName evidence="1">Uncharacterized protein</fullName>
    </submittedName>
</protein>
<sequence length="226" mass="26011">MTSNHRPTLESKRGKVLEILDSIAHSRALPLQTKLKTRKDGGKNVDYYAAARSLRKDNDMKSKLETSEEPKLVRDVSEELESKPEDLKAIKERNSDDDQSDEEHKISDHKDDNNESNDKSKGDSEGGSSDSDDSDDDETEQLMAELAKIKQEREEEKLRKQKEEHEKADSTMQKNPLLNSFKVSKSWRSAKKFNNSKQLQRSEDETFTSSTVDSEFHQSFLNKYIR</sequence>
<comment type="caution">
    <text evidence="1">The sequence shown here is derived from an EMBL/GenBank/DDBJ whole genome shotgun (WGS) entry which is preliminary data.</text>
</comment>
<accession>A0ACC2V8P1</accession>
<gene>
    <name evidence="1" type="ORF">QFC19_007505</name>
</gene>
<dbReference type="EMBL" id="JASBWR010000100">
    <property type="protein sequence ID" value="KAJ9095524.1"/>
    <property type="molecule type" value="Genomic_DNA"/>
</dbReference>